<feature type="domain" description="Methylmalonyl-CoA mutase alpha/beta chain catalytic" evidence="7">
    <location>
        <begin position="62"/>
        <end position="563"/>
    </location>
</feature>
<dbReference type="CDD" id="cd03677">
    <property type="entry name" value="MM_CoA_mutase_beta"/>
    <property type="match status" value="1"/>
</dbReference>
<evidence type="ECO:0000256" key="4">
    <source>
        <dbReference type="ARBA" id="ARBA00023235"/>
    </source>
</evidence>
<dbReference type="SUPFAM" id="SSF52242">
    <property type="entry name" value="Cobalamin (vitamin B12)-binding domain"/>
    <property type="match status" value="1"/>
</dbReference>
<accession>A0A7G7VLU0</accession>
<protein>
    <submittedName>
        <fullName evidence="8">Acyl-CoA mutase large subunit family protein</fullName>
    </submittedName>
</protein>
<comment type="similarity">
    <text evidence="2">Belongs to the methylmalonyl-CoA mutase family.</text>
</comment>
<dbReference type="InterPro" id="IPR036724">
    <property type="entry name" value="Cobalamin-bd_sf"/>
</dbReference>
<dbReference type="RefSeq" id="WP_185980969.1">
    <property type="nucleotide sequence ID" value="NZ_CP060204.1"/>
</dbReference>
<comment type="cofactor">
    <cofactor evidence="1">
        <name>adenosylcob(III)alamin</name>
        <dbReference type="ChEBI" id="CHEBI:18408"/>
    </cofactor>
</comment>
<evidence type="ECO:0000256" key="3">
    <source>
        <dbReference type="ARBA" id="ARBA00022628"/>
    </source>
</evidence>
<dbReference type="GO" id="GO:0031419">
    <property type="term" value="F:cobalamin binding"/>
    <property type="evidence" value="ECO:0007669"/>
    <property type="project" value="UniProtKB-KW"/>
</dbReference>
<name>A0A7G7VLU0_9FIRM</name>
<organism evidence="8 9">
    <name type="scientific">Selenomonas timonae</name>
    <dbReference type="NCBI Taxonomy" id="2754044"/>
    <lineage>
        <taxon>Bacteria</taxon>
        <taxon>Bacillati</taxon>
        <taxon>Bacillota</taxon>
        <taxon>Negativicutes</taxon>
        <taxon>Selenomonadales</taxon>
        <taxon>Selenomonadaceae</taxon>
        <taxon>Selenomonas</taxon>
    </lineage>
</organism>
<keyword evidence="4" id="KW-0413">Isomerase</keyword>
<dbReference type="Gene3D" id="3.40.50.280">
    <property type="entry name" value="Cobalamin-binding domain"/>
    <property type="match status" value="1"/>
</dbReference>
<dbReference type="Pfam" id="PF01642">
    <property type="entry name" value="MM_CoA_mutase"/>
    <property type="match status" value="1"/>
</dbReference>
<dbReference type="EMBL" id="CP060204">
    <property type="protein sequence ID" value="QNH55083.1"/>
    <property type="molecule type" value="Genomic_DNA"/>
</dbReference>
<feature type="region of interest" description="Disordered" evidence="6">
    <location>
        <begin position="1"/>
        <end position="21"/>
    </location>
</feature>
<dbReference type="KEGG" id="stim:H1B31_03900"/>
<evidence type="ECO:0000313" key="9">
    <source>
        <dbReference type="Proteomes" id="UP000515480"/>
    </source>
</evidence>
<evidence type="ECO:0000256" key="5">
    <source>
        <dbReference type="ARBA" id="ARBA00023285"/>
    </source>
</evidence>
<evidence type="ECO:0000256" key="2">
    <source>
        <dbReference type="ARBA" id="ARBA00008465"/>
    </source>
</evidence>
<sequence>MPEEKERSSDEELQKLLKKSADVEDFPEVSLDEFTPPTDEEWKAACEALLKGAPFEKVMFTKTYEGITFDPMYTKKHTEDILPKSVMPGMGDYLRGVDPAGYIGKPWGIAQACDETLPAENNELLRHENDKGSTIYHIVLDTASRAGVDARQAEKVGDIGTSVTTVDDMHTLLEGLDLAKFPLYVYAGANALPLLSLVAAARRAAGEDMTKVQGIVGADPIGALVTDGKLPASLDAHYDSLAAAARWATTHAPHLRTVFVRSDVYSSGGANDVQEVAACLATAAAYLRALCERGLTIDEAAGQIAFGFSMGANFFLQIAKLRAVRPIWAQIVKAFGGNAESQKMRIHARPALFFKTIYDPYVNMLRNTTEIFSGVVGGIDSFESAPFDEPIRKGDEFSRRIARNIQIMLQEEFGMLQPIDPAGGSWAVETLTRQMKEKIWAEFQSIEKQGGIVAALRSGSVQEGIAAILADRFKKADIRKDRIVGNNMYPNMTEVLLETRAEDTAALKAQRTKDIEAYLSDIDTKHRDEALAAFKADGSVDQGIEAAFAGATIAELMAAVTDGKGAAETVTAIAPHRWSERFEALRKRTEDYKAEKNDNVKIFLANMGPIPQHKARADFTTGFLQVGAFEVLGNDGFKTVEEAAEAAGKSGADAVVICSTDATYPEIVPALAPKLHEVLPNARVFLAGAAPKDLLETYNNAGIDEYISVKANCYEVLERLQKKKGMIA</sequence>
<reference evidence="8 9" key="1">
    <citation type="submission" date="2020-07" db="EMBL/GenBank/DDBJ databases">
        <title>Complete genome and description of Selenomonas timonensis sp. nov., a new bacterium isolated from a gingivitis subject.</title>
        <authorList>
            <person name="Antezack A."/>
        </authorList>
    </citation>
    <scope>NUCLEOTIDE SEQUENCE [LARGE SCALE GENOMIC DNA]</scope>
    <source>
        <strain evidence="8 9">Marseille-Q3039</strain>
    </source>
</reference>
<dbReference type="InterPro" id="IPR006099">
    <property type="entry name" value="MeMalonylCoA_mutase_a/b_cat"/>
</dbReference>
<dbReference type="Gene3D" id="3.20.20.240">
    <property type="entry name" value="Methylmalonyl-CoA mutase"/>
    <property type="match status" value="1"/>
</dbReference>
<dbReference type="GO" id="GO:0004494">
    <property type="term" value="F:methylmalonyl-CoA mutase activity"/>
    <property type="evidence" value="ECO:0007669"/>
    <property type="project" value="UniProtKB-EC"/>
</dbReference>
<evidence type="ECO:0000256" key="6">
    <source>
        <dbReference type="SAM" id="MobiDB-lite"/>
    </source>
</evidence>
<dbReference type="PANTHER" id="PTHR48101:SF4">
    <property type="entry name" value="METHYLMALONYL-COA MUTASE, MITOCHONDRIAL"/>
    <property type="match status" value="1"/>
</dbReference>
<proteinExistence type="inferred from homology"/>
<dbReference type="AlphaFoldDB" id="A0A7G7VLU0"/>
<dbReference type="SUPFAM" id="SSF51703">
    <property type="entry name" value="Cobalamin (vitamin B12)-dependent enzymes"/>
    <property type="match status" value="1"/>
</dbReference>
<keyword evidence="9" id="KW-1185">Reference proteome</keyword>
<dbReference type="PANTHER" id="PTHR48101">
    <property type="entry name" value="METHYLMALONYL-COA MUTASE, MITOCHONDRIAL-RELATED"/>
    <property type="match status" value="1"/>
</dbReference>
<dbReference type="GO" id="GO:0005737">
    <property type="term" value="C:cytoplasm"/>
    <property type="evidence" value="ECO:0007669"/>
    <property type="project" value="TreeGrafter"/>
</dbReference>
<gene>
    <name evidence="8" type="ORF">H1B31_03900</name>
</gene>
<dbReference type="Proteomes" id="UP000515480">
    <property type="component" value="Chromosome"/>
</dbReference>
<evidence type="ECO:0000256" key="1">
    <source>
        <dbReference type="ARBA" id="ARBA00001922"/>
    </source>
</evidence>
<evidence type="ECO:0000259" key="7">
    <source>
        <dbReference type="Pfam" id="PF01642"/>
    </source>
</evidence>
<dbReference type="GO" id="GO:0046872">
    <property type="term" value="F:metal ion binding"/>
    <property type="evidence" value="ECO:0007669"/>
    <property type="project" value="InterPro"/>
</dbReference>
<keyword evidence="5" id="KW-0170">Cobalt</keyword>
<dbReference type="GO" id="GO:0019678">
    <property type="term" value="P:propionate metabolic process, methylmalonyl pathway"/>
    <property type="evidence" value="ECO:0007669"/>
    <property type="project" value="TreeGrafter"/>
</dbReference>
<evidence type="ECO:0000313" key="8">
    <source>
        <dbReference type="EMBL" id="QNH55083.1"/>
    </source>
</evidence>
<keyword evidence="3" id="KW-0846">Cobalamin</keyword>
<dbReference type="InterPro" id="IPR016176">
    <property type="entry name" value="Cbl-dep_enz_cat"/>
</dbReference>